<dbReference type="Pfam" id="PF00179">
    <property type="entry name" value="UQ_con"/>
    <property type="match status" value="1"/>
</dbReference>
<evidence type="ECO:0000256" key="2">
    <source>
        <dbReference type="ARBA" id="ARBA00022679"/>
    </source>
</evidence>
<evidence type="ECO:0000256" key="5">
    <source>
        <dbReference type="ARBA" id="ARBA00022840"/>
    </source>
</evidence>
<comment type="caution">
    <text evidence="16">The sequence shown here is derived from an EMBL/GenBank/DDBJ whole genome shotgun (WGS) entry which is preliminary data.</text>
</comment>
<keyword evidence="4 13" id="KW-0833">Ubl conjugation pathway</keyword>
<evidence type="ECO:0000256" key="12">
    <source>
        <dbReference type="PROSITE-ProRule" id="PRU10133"/>
    </source>
</evidence>
<dbReference type="PANTHER" id="PTHR24068">
    <property type="entry name" value="UBIQUITIN-CONJUGATING ENZYME E2"/>
    <property type="match status" value="1"/>
</dbReference>
<protein>
    <recommendedName>
        <fullName evidence="9">NEDD8-conjugating enzyme UBC12</fullName>
        <ecNumber evidence="7">2.3.2.34</ecNumber>
    </recommendedName>
    <alternativeName>
        <fullName evidence="8">NEDD8-conjugating enzyme Ubc12</fullName>
    </alternativeName>
    <alternativeName>
        <fullName evidence="10">RUB1-conjugating enzyme</fullName>
    </alternativeName>
    <alternativeName>
        <fullName evidence="11">Ubiquitin carrier protein 12</fullName>
    </alternativeName>
</protein>
<dbReference type="EMBL" id="JANBQF010000802">
    <property type="protein sequence ID" value="KAJ1999042.1"/>
    <property type="molecule type" value="Genomic_DNA"/>
</dbReference>
<comment type="catalytic activity">
    <reaction evidence="6">
        <text>[E1 NEDD8-activating enzyme]-S-[NEDD8 protein]-yl-L-cysteine + [E2 NEDD8-conjugating enzyme]-L-cysteine = [E1 NEDD8-activating enzyme]-L-cysteine + [E2 NEDD8-conjugating enzyme]-S-[NEDD8-protein]-yl-L-cysteine.</text>
        <dbReference type="EC" id="2.3.2.34"/>
    </reaction>
</comment>
<dbReference type="PROSITE" id="PS50127">
    <property type="entry name" value="UBC_2"/>
    <property type="match status" value="1"/>
</dbReference>
<evidence type="ECO:0000313" key="16">
    <source>
        <dbReference type="EMBL" id="KAJ1999042.1"/>
    </source>
</evidence>
<dbReference type="InterPro" id="IPR016135">
    <property type="entry name" value="UBQ-conjugating_enzyme/RWD"/>
</dbReference>
<reference evidence="16" key="1">
    <citation type="submission" date="2022-07" db="EMBL/GenBank/DDBJ databases">
        <title>Phylogenomic reconstructions and comparative analyses of Kickxellomycotina fungi.</title>
        <authorList>
            <person name="Reynolds N.K."/>
            <person name="Stajich J.E."/>
            <person name="Barry K."/>
            <person name="Grigoriev I.V."/>
            <person name="Crous P."/>
            <person name="Smith M.E."/>
        </authorList>
    </citation>
    <scope>NUCLEOTIDE SEQUENCE</scope>
    <source>
        <strain evidence="16">IMI 214461</strain>
    </source>
</reference>
<keyword evidence="3 13" id="KW-0547">Nucleotide-binding</keyword>
<dbReference type="SUPFAM" id="SSF54495">
    <property type="entry name" value="UBC-like"/>
    <property type="match status" value="1"/>
</dbReference>
<evidence type="ECO:0000256" key="6">
    <source>
        <dbReference type="ARBA" id="ARBA00043698"/>
    </source>
</evidence>
<evidence type="ECO:0000256" key="14">
    <source>
        <dbReference type="SAM" id="MobiDB-lite"/>
    </source>
</evidence>
<dbReference type="OrthoDB" id="10249039at2759"/>
<organism evidence="16 17">
    <name type="scientific">Coemansia thaxteri</name>
    <dbReference type="NCBI Taxonomy" id="2663907"/>
    <lineage>
        <taxon>Eukaryota</taxon>
        <taxon>Fungi</taxon>
        <taxon>Fungi incertae sedis</taxon>
        <taxon>Zoopagomycota</taxon>
        <taxon>Kickxellomycotina</taxon>
        <taxon>Kickxellomycetes</taxon>
        <taxon>Kickxellales</taxon>
        <taxon>Kickxellaceae</taxon>
        <taxon>Coemansia</taxon>
    </lineage>
</organism>
<evidence type="ECO:0000259" key="15">
    <source>
        <dbReference type="PROSITE" id="PS50127"/>
    </source>
</evidence>
<evidence type="ECO:0000256" key="1">
    <source>
        <dbReference type="ARBA" id="ARBA00005032"/>
    </source>
</evidence>
<dbReference type="GO" id="GO:0061654">
    <property type="term" value="F:NEDD8 conjugating enzyme activity"/>
    <property type="evidence" value="ECO:0007669"/>
    <property type="project" value="UniProtKB-EC"/>
</dbReference>
<evidence type="ECO:0000256" key="9">
    <source>
        <dbReference type="ARBA" id="ARBA00044092"/>
    </source>
</evidence>
<name>A0A9W8EGT7_9FUNG</name>
<dbReference type="SMART" id="SM00212">
    <property type="entry name" value="UBCc"/>
    <property type="match status" value="1"/>
</dbReference>
<dbReference type="FunFam" id="3.10.110.10:FF:000005">
    <property type="entry name" value="NEDD8-conjugating enzyme Ubc12"/>
    <property type="match status" value="1"/>
</dbReference>
<keyword evidence="17" id="KW-1185">Reference proteome</keyword>
<evidence type="ECO:0000256" key="11">
    <source>
        <dbReference type="ARBA" id="ARBA00044315"/>
    </source>
</evidence>
<feature type="region of interest" description="Disordered" evidence="14">
    <location>
        <begin position="1"/>
        <end position="23"/>
    </location>
</feature>
<evidence type="ECO:0000256" key="7">
    <source>
        <dbReference type="ARBA" id="ARBA00044047"/>
    </source>
</evidence>
<gene>
    <name evidence="16" type="primary">UBC12</name>
    <name evidence="16" type="ORF">H4R26_005219</name>
</gene>
<evidence type="ECO:0000256" key="13">
    <source>
        <dbReference type="RuleBase" id="RU362109"/>
    </source>
</evidence>
<evidence type="ECO:0000313" key="17">
    <source>
        <dbReference type="Proteomes" id="UP001150907"/>
    </source>
</evidence>
<dbReference type="Proteomes" id="UP001150907">
    <property type="component" value="Unassembled WGS sequence"/>
</dbReference>
<comment type="similarity">
    <text evidence="13">Belongs to the ubiquitin-conjugating enzyme family.</text>
</comment>
<evidence type="ECO:0000256" key="10">
    <source>
        <dbReference type="ARBA" id="ARBA00044279"/>
    </source>
</evidence>
<evidence type="ECO:0000256" key="8">
    <source>
        <dbReference type="ARBA" id="ARBA00044084"/>
    </source>
</evidence>
<proteinExistence type="inferred from homology"/>
<sequence length="190" mass="21991">MLKLWNQKKTEAEAQRGKQRVQPSKIRLQKDLGELERDDNTDIVFDNVEDQTRFTVVYRPPAELYVGGEFRFSFEVSDSYPHEPPKVLCLQKIYHPNIDTMGHVCLNILREDWNPVLNIQAVIFGLQMLFMAPTPDDPLNVDAAQNMHDDLALFKRNIATSMRGGTINDTTYDYVLADQQNEARGRQQRH</sequence>
<feature type="active site" description="Glycyl thioester intermediate" evidence="12">
    <location>
        <position position="105"/>
    </location>
</feature>
<evidence type="ECO:0000256" key="3">
    <source>
        <dbReference type="ARBA" id="ARBA00022741"/>
    </source>
</evidence>
<dbReference type="CDD" id="cd23794">
    <property type="entry name" value="UBCc_UBE2F_UBE2M"/>
    <property type="match status" value="1"/>
</dbReference>
<comment type="pathway">
    <text evidence="1">Protein modification; protein neddylation.</text>
</comment>
<keyword evidence="2" id="KW-0808">Transferase</keyword>
<dbReference type="AlphaFoldDB" id="A0A9W8EGT7"/>
<dbReference type="InterPro" id="IPR000608">
    <property type="entry name" value="UBC"/>
</dbReference>
<evidence type="ECO:0000256" key="4">
    <source>
        <dbReference type="ARBA" id="ARBA00022786"/>
    </source>
</evidence>
<dbReference type="EC" id="2.3.2.34" evidence="7"/>
<keyword evidence="5 13" id="KW-0067">ATP-binding</keyword>
<dbReference type="Gene3D" id="3.10.110.10">
    <property type="entry name" value="Ubiquitin Conjugating Enzyme"/>
    <property type="match status" value="1"/>
</dbReference>
<feature type="domain" description="UBC core" evidence="15">
    <location>
        <begin position="23"/>
        <end position="167"/>
    </location>
</feature>
<accession>A0A9W8EGT7</accession>
<dbReference type="InterPro" id="IPR023313">
    <property type="entry name" value="UBQ-conjugating_AS"/>
</dbReference>
<dbReference type="PROSITE" id="PS00183">
    <property type="entry name" value="UBC_1"/>
    <property type="match status" value="1"/>
</dbReference>
<dbReference type="GO" id="GO:0005524">
    <property type="term" value="F:ATP binding"/>
    <property type="evidence" value="ECO:0007669"/>
    <property type="project" value="UniProtKB-UniRule"/>
</dbReference>